<dbReference type="OrthoDB" id="10399315at2759"/>
<organism evidence="2 3">
    <name type="scientific">Hypsibius exemplaris</name>
    <name type="common">Freshwater tardigrade</name>
    <dbReference type="NCBI Taxonomy" id="2072580"/>
    <lineage>
        <taxon>Eukaryota</taxon>
        <taxon>Metazoa</taxon>
        <taxon>Ecdysozoa</taxon>
        <taxon>Tardigrada</taxon>
        <taxon>Eutardigrada</taxon>
        <taxon>Parachela</taxon>
        <taxon>Hypsibioidea</taxon>
        <taxon>Hypsibiidae</taxon>
        <taxon>Hypsibius</taxon>
    </lineage>
</organism>
<evidence type="ECO:0000313" key="3">
    <source>
        <dbReference type="Proteomes" id="UP000192578"/>
    </source>
</evidence>
<keyword evidence="3" id="KW-1185">Reference proteome</keyword>
<dbReference type="AlphaFoldDB" id="A0A9X6RNP7"/>
<feature type="transmembrane region" description="Helical" evidence="1">
    <location>
        <begin position="64"/>
        <end position="87"/>
    </location>
</feature>
<evidence type="ECO:0000313" key="2">
    <source>
        <dbReference type="EMBL" id="OWA54202.1"/>
    </source>
</evidence>
<sequence length="111" mass="12740">MLSCRITERNDADEPFIQFFTMADKSPSARKRNVGREGAESRTTEIMNDKKAYKTVKAPQSWRIAFNYGLPAVAILGFIIAVATGYYDLDTFKSLWVWAFRMIKGLFAWDD</sequence>
<gene>
    <name evidence="2" type="ORF">BV898_18614</name>
</gene>
<keyword evidence="1" id="KW-0812">Transmembrane</keyword>
<name>A0A9X6RNP7_HYPEX</name>
<keyword evidence="1" id="KW-1133">Transmembrane helix</keyword>
<dbReference type="Proteomes" id="UP000192578">
    <property type="component" value="Unassembled WGS sequence"/>
</dbReference>
<proteinExistence type="predicted"/>
<keyword evidence="1" id="KW-0472">Membrane</keyword>
<accession>A0A9X6RNP7</accession>
<reference evidence="3" key="1">
    <citation type="submission" date="2017-01" db="EMBL/GenBank/DDBJ databases">
        <title>Comparative genomics of anhydrobiosis in the tardigrade Hypsibius dujardini.</title>
        <authorList>
            <person name="Yoshida Y."/>
            <person name="Koutsovoulos G."/>
            <person name="Laetsch D."/>
            <person name="Stevens L."/>
            <person name="Kumar S."/>
            <person name="Horikawa D."/>
            <person name="Ishino K."/>
            <person name="Komine S."/>
            <person name="Tomita M."/>
            <person name="Blaxter M."/>
            <person name="Arakawa K."/>
        </authorList>
    </citation>
    <scope>NUCLEOTIDE SEQUENCE [LARGE SCALE GENOMIC DNA]</scope>
    <source>
        <strain evidence="3">Z151</strain>
    </source>
</reference>
<dbReference type="EMBL" id="MTYJ01000381">
    <property type="protein sequence ID" value="OWA54202.1"/>
    <property type="molecule type" value="Genomic_DNA"/>
</dbReference>
<protein>
    <submittedName>
        <fullName evidence="2">Uncharacterized protein</fullName>
    </submittedName>
</protein>
<evidence type="ECO:0000256" key="1">
    <source>
        <dbReference type="SAM" id="Phobius"/>
    </source>
</evidence>
<comment type="caution">
    <text evidence="2">The sequence shown here is derived from an EMBL/GenBank/DDBJ whole genome shotgun (WGS) entry which is preliminary data.</text>
</comment>